<evidence type="ECO:0000313" key="4">
    <source>
        <dbReference type="EMBL" id="PTD97874.1"/>
    </source>
</evidence>
<dbReference type="InterPro" id="IPR050595">
    <property type="entry name" value="Bact_response_regulator"/>
</dbReference>
<dbReference type="GO" id="GO:0000160">
    <property type="term" value="P:phosphorelay signal transduction system"/>
    <property type="evidence" value="ECO:0007669"/>
    <property type="project" value="InterPro"/>
</dbReference>
<dbReference type="PANTHER" id="PTHR44591">
    <property type="entry name" value="STRESS RESPONSE REGULATOR PROTEIN 1"/>
    <property type="match status" value="1"/>
</dbReference>
<evidence type="ECO:0000256" key="1">
    <source>
        <dbReference type="ARBA" id="ARBA00022553"/>
    </source>
</evidence>
<feature type="modified residue" description="4-aspartylphosphate" evidence="2">
    <location>
        <position position="62"/>
    </location>
</feature>
<proteinExistence type="predicted"/>
<dbReference type="Proteomes" id="UP000241193">
    <property type="component" value="Unassembled WGS sequence"/>
</dbReference>
<dbReference type="AlphaFoldDB" id="A0A2T4IJD1"/>
<dbReference type="SUPFAM" id="SSF52172">
    <property type="entry name" value="CheY-like"/>
    <property type="match status" value="1"/>
</dbReference>
<reference evidence="4 5" key="2">
    <citation type="submission" date="2018-04" db="EMBL/GenBank/DDBJ databases">
        <title>Thauera lacus sp. nov., isolated from an saline lake in Inner Mongolia, China.</title>
        <authorList>
            <person name="Liang Q.-Y."/>
        </authorList>
    </citation>
    <scope>NUCLEOTIDE SEQUENCE [LARGE SCALE GENOMIC DNA]</scope>
    <source>
        <strain evidence="4 5">D20</strain>
    </source>
</reference>
<dbReference type="RefSeq" id="WP_107491634.1">
    <property type="nucleotide sequence ID" value="NZ_PZKC01000001.1"/>
</dbReference>
<dbReference type="SMART" id="SM00448">
    <property type="entry name" value="REC"/>
    <property type="match status" value="1"/>
</dbReference>
<sequence length="196" mass="22293">MTHRILLVDDEPGILSALKRLLMLTPCTFNGETYRLQIDCFTCPEDALRAVRSVPYEMVISDFRMPGMDGVELLRQVRTIQPHAVRFILSGYADLQALVNAINEAQISRFIGKPWKDYELVSAIAQGLAYRALQVETERLADERRVERQLVSPEEVARKQLEAEEPGITQVRWGEDGSVILDPDLQAEYERLHPNG</sequence>
<dbReference type="CDD" id="cd17569">
    <property type="entry name" value="REC_HupR-like"/>
    <property type="match status" value="1"/>
</dbReference>
<dbReference type="PROSITE" id="PS50110">
    <property type="entry name" value="RESPONSE_REGULATORY"/>
    <property type="match status" value="1"/>
</dbReference>
<evidence type="ECO:0000259" key="3">
    <source>
        <dbReference type="PROSITE" id="PS50110"/>
    </source>
</evidence>
<dbReference type="Pfam" id="PF00072">
    <property type="entry name" value="Response_reg"/>
    <property type="match status" value="1"/>
</dbReference>
<keyword evidence="1 2" id="KW-0597">Phosphoprotein</keyword>
<name>A0A2T4IJD1_9RHOO</name>
<comment type="caution">
    <text evidence="4">The sequence shown here is derived from an EMBL/GenBank/DDBJ whole genome shotgun (WGS) entry which is preliminary data.</text>
</comment>
<dbReference type="Gene3D" id="3.40.50.2300">
    <property type="match status" value="1"/>
</dbReference>
<dbReference type="InterPro" id="IPR011006">
    <property type="entry name" value="CheY-like_superfamily"/>
</dbReference>
<evidence type="ECO:0000313" key="5">
    <source>
        <dbReference type="Proteomes" id="UP000241193"/>
    </source>
</evidence>
<evidence type="ECO:0000256" key="2">
    <source>
        <dbReference type="PROSITE-ProRule" id="PRU00169"/>
    </source>
</evidence>
<protein>
    <submittedName>
        <fullName evidence="4">Response regulator</fullName>
    </submittedName>
</protein>
<dbReference type="EMBL" id="PZKC01000001">
    <property type="protein sequence ID" value="PTD97874.1"/>
    <property type="molecule type" value="Genomic_DNA"/>
</dbReference>
<feature type="domain" description="Response regulatory" evidence="3">
    <location>
        <begin position="4"/>
        <end position="128"/>
    </location>
</feature>
<gene>
    <name evidence="4" type="ORF">C8261_00145</name>
</gene>
<dbReference type="PANTHER" id="PTHR44591:SF19">
    <property type="entry name" value="TWO-COMPONENT RESPONSE REGULATOR-RELATED"/>
    <property type="match status" value="1"/>
</dbReference>
<organism evidence="4 5">
    <name type="scientific">Pseudothauera lacus</name>
    <dbReference type="NCBI Taxonomy" id="2136175"/>
    <lineage>
        <taxon>Bacteria</taxon>
        <taxon>Pseudomonadati</taxon>
        <taxon>Pseudomonadota</taxon>
        <taxon>Betaproteobacteria</taxon>
        <taxon>Rhodocyclales</taxon>
        <taxon>Zoogloeaceae</taxon>
        <taxon>Pseudothauera</taxon>
    </lineage>
</organism>
<dbReference type="OrthoDB" id="9774747at2"/>
<keyword evidence="5" id="KW-1185">Reference proteome</keyword>
<accession>A0A2T4IJD1</accession>
<dbReference type="InterPro" id="IPR001789">
    <property type="entry name" value="Sig_transdc_resp-reg_receiver"/>
</dbReference>
<reference evidence="4 5" key="1">
    <citation type="submission" date="2018-03" db="EMBL/GenBank/DDBJ databases">
        <authorList>
            <person name="Keele B.F."/>
        </authorList>
    </citation>
    <scope>NUCLEOTIDE SEQUENCE [LARGE SCALE GENOMIC DNA]</scope>
    <source>
        <strain evidence="4 5">D20</strain>
    </source>
</reference>